<sequence>MGLNIFSFSEMCLWDVSDGRCIEFTKLACAHTGIQFYQFTIGTQREGRLLCHGHYPEIFVVDATSLEVLYSLVSKISPDWISSMSIIRSHRTQGWWKHLLCSKSQENRELSLVEQGFVGEAIIQVSHEHFPDPGKAWELYTPTLLFCIRPLEAPVRIQTS</sequence>
<evidence type="ECO:0000313" key="1">
    <source>
        <dbReference type="EMBL" id="RXM92216.1"/>
    </source>
</evidence>
<gene>
    <name evidence="1" type="ORF">EOD39_20366</name>
</gene>
<dbReference type="Proteomes" id="UP000289886">
    <property type="component" value="Unassembled WGS sequence"/>
</dbReference>
<comment type="caution">
    <text evidence="1">The sequence shown here is derived from an EMBL/GenBank/DDBJ whole genome shotgun (WGS) entry which is preliminary data.</text>
</comment>
<proteinExistence type="predicted"/>
<dbReference type="EMBL" id="SCEB01006744">
    <property type="protein sequence ID" value="RXM92216.1"/>
    <property type="molecule type" value="Genomic_DNA"/>
</dbReference>
<dbReference type="AlphaFoldDB" id="A0A444UVL6"/>
<evidence type="ECO:0000313" key="2">
    <source>
        <dbReference type="Proteomes" id="UP000289886"/>
    </source>
</evidence>
<accession>A0A444UVL6</accession>
<keyword evidence="2" id="KW-1185">Reference proteome</keyword>
<dbReference type="InterPro" id="IPR049916">
    <property type="entry name" value="WDR72-like"/>
</dbReference>
<organism evidence="1 2">
    <name type="scientific">Acipenser ruthenus</name>
    <name type="common">Sterlet sturgeon</name>
    <dbReference type="NCBI Taxonomy" id="7906"/>
    <lineage>
        <taxon>Eukaryota</taxon>
        <taxon>Metazoa</taxon>
        <taxon>Chordata</taxon>
        <taxon>Craniata</taxon>
        <taxon>Vertebrata</taxon>
        <taxon>Euteleostomi</taxon>
        <taxon>Actinopterygii</taxon>
        <taxon>Chondrostei</taxon>
        <taxon>Acipenseriformes</taxon>
        <taxon>Acipenseridae</taxon>
        <taxon>Acipenser</taxon>
    </lineage>
</organism>
<dbReference type="PANTHER" id="PTHR44099">
    <property type="entry name" value="RABCONNECTIN-3B, ISOFORM A"/>
    <property type="match status" value="1"/>
</dbReference>
<name>A0A444UVL6_ACIRT</name>
<protein>
    <submittedName>
        <fullName evidence="1">WD repeat-containing protein 7</fullName>
    </submittedName>
</protein>
<reference evidence="1 2" key="1">
    <citation type="submission" date="2019-01" db="EMBL/GenBank/DDBJ databases">
        <title>Draft Genome and Complete Hox-Cluster Characterization of the Sterlet Sturgeon (Acipenser ruthenus).</title>
        <authorList>
            <person name="Wei Q."/>
        </authorList>
    </citation>
    <scope>NUCLEOTIDE SEQUENCE [LARGE SCALE GENOMIC DNA]</scope>
    <source>
        <strain evidence="1">WHYD16114868_AA</strain>
        <tissue evidence="1">Blood</tissue>
    </source>
</reference>
<dbReference type="GO" id="GO:0005737">
    <property type="term" value="C:cytoplasm"/>
    <property type="evidence" value="ECO:0007669"/>
    <property type="project" value="TreeGrafter"/>
</dbReference>
<dbReference type="PANTHER" id="PTHR44099:SF3">
    <property type="entry name" value="WD REPEAT-CONTAINING PROTEIN 7"/>
    <property type="match status" value="1"/>
</dbReference>